<dbReference type="Gene3D" id="1.10.472.50">
    <property type="entry name" value="HD-domain/PDEase-like"/>
    <property type="match status" value="1"/>
</dbReference>
<dbReference type="CDD" id="cd00077">
    <property type="entry name" value="HDc"/>
    <property type="match status" value="1"/>
</dbReference>
<accession>A0A6A5WN80</accession>
<dbReference type="OrthoDB" id="16547at2759"/>
<feature type="domain" description="HD/PDEase" evidence="1">
    <location>
        <begin position="69"/>
        <end position="236"/>
    </location>
</feature>
<dbReference type="InterPro" id="IPR003607">
    <property type="entry name" value="HD/PDEase_dom"/>
</dbReference>
<keyword evidence="3" id="KW-1185">Reference proteome</keyword>
<organism evidence="2 3">
    <name type="scientific">Amniculicola lignicola CBS 123094</name>
    <dbReference type="NCBI Taxonomy" id="1392246"/>
    <lineage>
        <taxon>Eukaryota</taxon>
        <taxon>Fungi</taxon>
        <taxon>Dikarya</taxon>
        <taxon>Ascomycota</taxon>
        <taxon>Pezizomycotina</taxon>
        <taxon>Dothideomycetes</taxon>
        <taxon>Pleosporomycetidae</taxon>
        <taxon>Pleosporales</taxon>
        <taxon>Amniculicolaceae</taxon>
        <taxon>Amniculicola</taxon>
    </lineage>
</organism>
<dbReference type="PANTHER" id="PTHR33594:SF1">
    <property type="entry name" value="HD_PDEASE DOMAIN-CONTAINING PROTEIN"/>
    <property type="match status" value="1"/>
</dbReference>
<reference evidence="2" key="1">
    <citation type="journal article" date="2020" name="Stud. Mycol.">
        <title>101 Dothideomycetes genomes: a test case for predicting lifestyles and emergence of pathogens.</title>
        <authorList>
            <person name="Haridas S."/>
            <person name="Albert R."/>
            <person name="Binder M."/>
            <person name="Bloem J."/>
            <person name="Labutti K."/>
            <person name="Salamov A."/>
            <person name="Andreopoulos B."/>
            <person name="Baker S."/>
            <person name="Barry K."/>
            <person name="Bills G."/>
            <person name="Bluhm B."/>
            <person name="Cannon C."/>
            <person name="Castanera R."/>
            <person name="Culley D."/>
            <person name="Daum C."/>
            <person name="Ezra D."/>
            <person name="Gonzalez J."/>
            <person name="Henrissat B."/>
            <person name="Kuo A."/>
            <person name="Liang C."/>
            <person name="Lipzen A."/>
            <person name="Lutzoni F."/>
            <person name="Magnuson J."/>
            <person name="Mondo S."/>
            <person name="Nolan M."/>
            <person name="Ohm R."/>
            <person name="Pangilinan J."/>
            <person name="Park H.-J."/>
            <person name="Ramirez L."/>
            <person name="Alfaro M."/>
            <person name="Sun H."/>
            <person name="Tritt A."/>
            <person name="Yoshinaga Y."/>
            <person name="Zwiers L.-H."/>
            <person name="Turgeon B."/>
            <person name="Goodwin S."/>
            <person name="Spatafora J."/>
            <person name="Crous P."/>
            <person name="Grigoriev I."/>
        </authorList>
    </citation>
    <scope>NUCLEOTIDE SEQUENCE</scope>
    <source>
        <strain evidence="2">CBS 123094</strain>
    </source>
</reference>
<evidence type="ECO:0000313" key="2">
    <source>
        <dbReference type="EMBL" id="KAF2002987.1"/>
    </source>
</evidence>
<gene>
    <name evidence="2" type="ORF">P154DRAFT_520348</name>
</gene>
<dbReference type="Proteomes" id="UP000799779">
    <property type="component" value="Unassembled WGS sequence"/>
</dbReference>
<protein>
    <recommendedName>
        <fullName evidence="1">HD/PDEase domain-containing protein</fullName>
    </recommendedName>
</protein>
<evidence type="ECO:0000313" key="3">
    <source>
        <dbReference type="Proteomes" id="UP000799779"/>
    </source>
</evidence>
<sequence length="304" mass="35086">MSASNTNAEVMPTIPKMEHSQTPWAPGPYLNNPQEVSSDFLEINTLEKEHWPFFDKAQAAVMKYHSKYDNSHNFEHIQRVVKNAYDIHRDIIARDPSFAEGLDALTVYLGCLVHDVGDHKYQNRKGKCPYCGTDCSKCGNVRKGFLMTVVETVFWPFNRKEDGPTEDVKVLLLECGASEEFASKMQYIAKNVSYQNEKRIGPEAMNKVLEKHPELRIIQDADRLDTLGAIGQGRCFAFGGANLERQSQSIQMAVQHHWQKLYELPSMMKTRFGMEEGQARWEEMCVFRKWWLRETDVSSVLRRR</sequence>
<dbReference type="PANTHER" id="PTHR33594">
    <property type="entry name" value="SUPERFAMILY HYDROLASE, PUTATIVE (AFU_ORTHOLOGUE AFUA_1G03035)-RELATED"/>
    <property type="match status" value="1"/>
</dbReference>
<dbReference type="AlphaFoldDB" id="A0A6A5WN80"/>
<proteinExistence type="predicted"/>
<dbReference type="Gene3D" id="1.10.3210.50">
    <property type="match status" value="1"/>
</dbReference>
<dbReference type="SMART" id="SM00471">
    <property type="entry name" value="HDc"/>
    <property type="match status" value="1"/>
</dbReference>
<evidence type="ECO:0000259" key="1">
    <source>
        <dbReference type="SMART" id="SM00471"/>
    </source>
</evidence>
<dbReference type="EMBL" id="ML977574">
    <property type="protein sequence ID" value="KAF2002987.1"/>
    <property type="molecule type" value="Genomic_DNA"/>
</dbReference>
<dbReference type="SUPFAM" id="SSF109604">
    <property type="entry name" value="HD-domain/PDEase-like"/>
    <property type="match status" value="1"/>
</dbReference>
<name>A0A6A5WN80_9PLEO</name>